<reference evidence="1 2" key="1">
    <citation type="submission" date="2016-10" db="EMBL/GenBank/DDBJ databases">
        <authorList>
            <person name="de Groot N.N."/>
        </authorList>
    </citation>
    <scope>NUCLEOTIDE SEQUENCE [LARGE SCALE GENOMIC DNA]</scope>
    <source>
        <strain evidence="1 2">CGMCC 1.12333</strain>
    </source>
</reference>
<dbReference type="Proteomes" id="UP000199138">
    <property type="component" value="Unassembled WGS sequence"/>
</dbReference>
<dbReference type="AlphaFoldDB" id="A0A1I7FCW5"/>
<gene>
    <name evidence="1" type="ORF">SAMN05216480_101864</name>
</gene>
<proteinExistence type="predicted"/>
<evidence type="ECO:0000313" key="2">
    <source>
        <dbReference type="Proteomes" id="UP000199138"/>
    </source>
</evidence>
<organism evidence="1 2">
    <name type="scientific">Pustulibacterium marinum</name>
    <dbReference type="NCBI Taxonomy" id="1224947"/>
    <lineage>
        <taxon>Bacteria</taxon>
        <taxon>Pseudomonadati</taxon>
        <taxon>Bacteroidota</taxon>
        <taxon>Flavobacteriia</taxon>
        <taxon>Flavobacteriales</taxon>
        <taxon>Flavobacteriaceae</taxon>
        <taxon>Pustulibacterium</taxon>
    </lineage>
</organism>
<evidence type="ECO:0000313" key="1">
    <source>
        <dbReference type="EMBL" id="SFU34022.1"/>
    </source>
</evidence>
<sequence length="57" mass="6479">MILFFTTLSILLVLNLLLLVFSVNKTNKNSSSDLNKVYFKPSLAKMKVEEGHQYSIS</sequence>
<accession>A0A1I7FCW5</accession>
<name>A0A1I7FCW5_9FLAO</name>
<dbReference type="EMBL" id="FPBK01000001">
    <property type="protein sequence ID" value="SFU34022.1"/>
    <property type="molecule type" value="Genomic_DNA"/>
</dbReference>
<keyword evidence="2" id="KW-1185">Reference proteome</keyword>
<protein>
    <submittedName>
        <fullName evidence="1">Uncharacterized protein</fullName>
    </submittedName>
</protein>